<accession>A0A1J1IUS6</accession>
<feature type="non-terminal residue" evidence="1">
    <location>
        <position position="37"/>
    </location>
</feature>
<organism evidence="1 2">
    <name type="scientific">Clunio marinus</name>
    <dbReference type="NCBI Taxonomy" id="568069"/>
    <lineage>
        <taxon>Eukaryota</taxon>
        <taxon>Metazoa</taxon>
        <taxon>Ecdysozoa</taxon>
        <taxon>Arthropoda</taxon>
        <taxon>Hexapoda</taxon>
        <taxon>Insecta</taxon>
        <taxon>Pterygota</taxon>
        <taxon>Neoptera</taxon>
        <taxon>Endopterygota</taxon>
        <taxon>Diptera</taxon>
        <taxon>Nematocera</taxon>
        <taxon>Chironomoidea</taxon>
        <taxon>Chironomidae</taxon>
        <taxon>Clunio</taxon>
    </lineage>
</organism>
<gene>
    <name evidence="1" type="ORF">CLUMA_CG016591</name>
</gene>
<evidence type="ECO:0000313" key="2">
    <source>
        <dbReference type="Proteomes" id="UP000183832"/>
    </source>
</evidence>
<reference evidence="1 2" key="1">
    <citation type="submission" date="2015-04" db="EMBL/GenBank/DDBJ databases">
        <authorList>
            <person name="Syromyatnikov M.Y."/>
            <person name="Popov V.N."/>
        </authorList>
    </citation>
    <scope>NUCLEOTIDE SEQUENCE [LARGE SCALE GENOMIC DNA]</scope>
</reference>
<name>A0A1J1IUS6_9DIPT</name>
<keyword evidence="2" id="KW-1185">Reference proteome</keyword>
<evidence type="ECO:0000313" key="1">
    <source>
        <dbReference type="EMBL" id="CRL03458.1"/>
    </source>
</evidence>
<dbReference type="EMBL" id="CVRI01000059">
    <property type="protein sequence ID" value="CRL03458.1"/>
    <property type="molecule type" value="Genomic_DNA"/>
</dbReference>
<sequence length="37" mass="4451">MSDNISNVFNLKSLCRFISFTILRFFIHPFNFIKLKV</sequence>
<dbReference type="AlphaFoldDB" id="A0A1J1IUS6"/>
<proteinExistence type="predicted"/>
<dbReference type="Proteomes" id="UP000183832">
    <property type="component" value="Unassembled WGS sequence"/>
</dbReference>
<protein>
    <submittedName>
        <fullName evidence="1">CLUMA_CG016591, isoform A</fullName>
    </submittedName>
</protein>